<dbReference type="GO" id="GO:1902387">
    <property type="term" value="F:ceramide 1-phosphate binding"/>
    <property type="evidence" value="ECO:0007669"/>
    <property type="project" value="TreeGrafter"/>
</dbReference>
<dbReference type="GO" id="GO:1902388">
    <property type="term" value="F:ceramide 1-phosphate transfer activity"/>
    <property type="evidence" value="ECO:0007669"/>
    <property type="project" value="TreeGrafter"/>
</dbReference>
<dbReference type="Proteomes" id="UP000663828">
    <property type="component" value="Unassembled WGS sequence"/>
</dbReference>
<dbReference type="GO" id="GO:0016020">
    <property type="term" value="C:membrane"/>
    <property type="evidence" value="ECO:0007669"/>
    <property type="project" value="TreeGrafter"/>
</dbReference>
<evidence type="ECO:0000313" key="3">
    <source>
        <dbReference type="Proteomes" id="UP000663828"/>
    </source>
</evidence>
<name>A0A815AFH6_ADIRI</name>
<dbReference type="Gene3D" id="1.10.3520.10">
    <property type="entry name" value="Glycolipid transfer protein"/>
    <property type="match status" value="1"/>
</dbReference>
<keyword evidence="3" id="KW-1185">Reference proteome</keyword>
<accession>A0A815AFH6</accession>
<dbReference type="PANTHER" id="PTHR10219">
    <property type="entry name" value="GLYCOLIPID TRANSFER PROTEIN-RELATED"/>
    <property type="match status" value="1"/>
</dbReference>
<feature type="domain" description="Glycolipid transfer protein" evidence="1">
    <location>
        <begin position="82"/>
        <end position="222"/>
    </location>
</feature>
<dbReference type="InterPro" id="IPR036497">
    <property type="entry name" value="GLTP_sf"/>
</dbReference>
<dbReference type="PANTHER" id="PTHR10219:SF43">
    <property type="entry name" value="GLYCOLIPID TRANSFER PROTEIN DOMAIN-CONTAINING PROTEIN"/>
    <property type="match status" value="1"/>
</dbReference>
<protein>
    <recommendedName>
        <fullName evidence="1">Glycolipid transfer protein domain-containing protein</fullName>
    </recommendedName>
</protein>
<dbReference type="GO" id="GO:0005829">
    <property type="term" value="C:cytosol"/>
    <property type="evidence" value="ECO:0007669"/>
    <property type="project" value="TreeGrafter"/>
</dbReference>
<dbReference type="Pfam" id="PF08718">
    <property type="entry name" value="GLTP"/>
    <property type="match status" value="1"/>
</dbReference>
<dbReference type="EMBL" id="CAJNOR010002164">
    <property type="protein sequence ID" value="CAF1256665.1"/>
    <property type="molecule type" value="Genomic_DNA"/>
</dbReference>
<dbReference type="AlphaFoldDB" id="A0A815AFH6"/>
<dbReference type="InterPro" id="IPR014830">
    <property type="entry name" value="Glycolipid_transfer_prot_dom"/>
</dbReference>
<comment type="caution">
    <text evidence="2">The sequence shown here is derived from an EMBL/GenBank/DDBJ whole genome shotgun (WGS) entry which is preliminary data.</text>
</comment>
<dbReference type="SUPFAM" id="SSF110004">
    <property type="entry name" value="Glycolipid transfer protein, GLTP"/>
    <property type="match status" value="1"/>
</dbReference>
<organism evidence="2 3">
    <name type="scientific">Adineta ricciae</name>
    <name type="common">Rotifer</name>
    <dbReference type="NCBI Taxonomy" id="249248"/>
    <lineage>
        <taxon>Eukaryota</taxon>
        <taxon>Metazoa</taxon>
        <taxon>Spiralia</taxon>
        <taxon>Gnathifera</taxon>
        <taxon>Rotifera</taxon>
        <taxon>Eurotatoria</taxon>
        <taxon>Bdelloidea</taxon>
        <taxon>Adinetida</taxon>
        <taxon>Adinetidae</taxon>
        <taxon>Adineta</taxon>
    </lineage>
</organism>
<reference evidence="2" key="1">
    <citation type="submission" date="2021-02" db="EMBL/GenBank/DDBJ databases">
        <authorList>
            <person name="Nowell W R."/>
        </authorList>
    </citation>
    <scope>NUCLEOTIDE SEQUENCE</scope>
</reference>
<proteinExistence type="predicted"/>
<gene>
    <name evidence="2" type="ORF">XAT740_LOCUS26552</name>
</gene>
<evidence type="ECO:0000313" key="2">
    <source>
        <dbReference type="EMBL" id="CAF1256665.1"/>
    </source>
</evidence>
<sequence>MDAIIPVDTPEVNDATPNETLRLRTDNITKSTPIDENVIKSGDSIEPVVKTTHSSSGFDVEHVYHAFVAALREPCSPVSPIGTQDYINGYRELIKFFDQLGRVFKFVKDDVVQKLDILQDFVDNDKNNPPHFDTIQRAIDYETEHDLIQTNSENFTRTLLRLHRALLFIEEFLRGLSERPSSDSTVTIATNAYDSTLYYHHGFLIRTTVKVGFRVLPSRKQLDDILFQGHKTDILEQYKTFIKTIKQIYDIVQAYYAEKKYLQLP</sequence>
<evidence type="ECO:0000259" key="1">
    <source>
        <dbReference type="Pfam" id="PF08718"/>
    </source>
</evidence>